<keyword evidence="6" id="KW-1185">Reference proteome</keyword>
<accession>E7QPL9</accession>
<dbReference type="eggNOG" id="arCOG03860">
    <property type="taxonomic scope" value="Archaea"/>
</dbReference>
<dbReference type="InterPro" id="IPR055771">
    <property type="entry name" value="DUF7347"/>
</dbReference>
<dbReference type="Pfam" id="PF24038">
    <property type="entry name" value="DUF7347"/>
    <property type="match status" value="1"/>
</dbReference>
<organism evidence="3 5">
    <name type="scientific">Haladaptatus paucihalophilus DX253</name>
    <dbReference type="NCBI Taxonomy" id="797209"/>
    <lineage>
        <taxon>Archaea</taxon>
        <taxon>Methanobacteriati</taxon>
        <taxon>Methanobacteriota</taxon>
        <taxon>Stenosarchaea group</taxon>
        <taxon>Halobacteria</taxon>
        <taxon>Halobacteriales</taxon>
        <taxon>Haladaptataceae</taxon>
        <taxon>Haladaptatus</taxon>
    </lineage>
</organism>
<reference evidence="6" key="2">
    <citation type="submission" date="2016-11" db="EMBL/GenBank/DDBJ databases">
        <authorList>
            <person name="Varghese N."/>
            <person name="Submissions S."/>
        </authorList>
    </citation>
    <scope>NUCLEOTIDE SEQUENCE [LARGE SCALE GENOMIC DNA]</scope>
    <source>
        <strain evidence="6">DX253</strain>
    </source>
</reference>
<dbReference type="EMBL" id="FRAN01000005">
    <property type="protein sequence ID" value="SHL20851.1"/>
    <property type="molecule type" value="Genomic_DNA"/>
</dbReference>
<protein>
    <submittedName>
        <fullName evidence="3">Uncharacterized protein</fullName>
    </submittedName>
</protein>
<evidence type="ECO:0000259" key="1">
    <source>
        <dbReference type="Pfam" id="PF24038"/>
    </source>
</evidence>
<name>E7QPL9_HALPU</name>
<gene>
    <name evidence="4" type="ORF">SAMN05444342_3271</name>
    <name evidence="3" type="ORF">ZOD2009_03787</name>
</gene>
<evidence type="ECO:0000313" key="3">
    <source>
        <dbReference type="EMBL" id="EFW93502.1"/>
    </source>
</evidence>
<proteinExistence type="predicted"/>
<evidence type="ECO:0000313" key="5">
    <source>
        <dbReference type="Proteomes" id="UP000003751"/>
    </source>
</evidence>
<dbReference type="EMBL" id="AEMG01000003">
    <property type="protein sequence ID" value="EFW93502.1"/>
    <property type="molecule type" value="Genomic_DNA"/>
</dbReference>
<evidence type="ECO:0000313" key="6">
    <source>
        <dbReference type="Proteomes" id="UP000184203"/>
    </source>
</evidence>
<dbReference type="RefSeq" id="WP_007977181.1">
    <property type="nucleotide sequence ID" value="NZ_AEMG01000003.1"/>
</dbReference>
<dbReference type="Proteomes" id="UP000184203">
    <property type="component" value="Unassembled WGS sequence"/>
</dbReference>
<evidence type="ECO:0000313" key="4">
    <source>
        <dbReference type="EMBL" id="SHL20851.1"/>
    </source>
</evidence>
<feature type="domain" description="DUF7347" evidence="1">
    <location>
        <begin position="10"/>
        <end position="88"/>
    </location>
</feature>
<evidence type="ECO:0000259" key="2">
    <source>
        <dbReference type="Pfam" id="PF24042"/>
    </source>
</evidence>
<sequence length="297" mass="32464">MTDGEPNTTGVFDSVSNSTRVEILRALADAHGDSPTDPWLAYSELREVVGIRDNGNFNYHLDQLGGLVVKGSPGYRLSRIGMSVVSAISSGVFDTEWAWGPIDAPGHCRRCDDPLQLRYEGGILWLSCGIDEHSVPLSIPPSLLESHPEGSETEIVERIAFLENQWGSLTRRGICSECQGYVEGRIETVPEEPEHYHYHGRCRRCGFHHGIPVGMFLASHPAVTSFYYERGVDVLTTPFWTLEFCAPGRETVLSTDPLRLGVGANLDGETLSLTLDRDGTVVSTAIAGASAEEPYNG</sequence>
<dbReference type="InterPro" id="IPR055775">
    <property type="entry name" value="DUF7351"/>
</dbReference>
<dbReference type="AlphaFoldDB" id="E7QPL9"/>
<feature type="domain" description="DUF7351" evidence="2">
    <location>
        <begin position="106"/>
        <end position="281"/>
    </location>
</feature>
<dbReference type="OrthoDB" id="8482at2157"/>
<dbReference type="Pfam" id="PF24042">
    <property type="entry name" value="DUF7351"/>
    <property type="match status" value="1"/>
</dbReference>
<dbReference type="Proteomes" id="UP000003751">
    <property type="component" value="Unassembled WGS sequence"/>
</dbReference>
<reference evidence="3 5" key="1">
    <citation type="journal article" date="2014" name="ISME J.">
        <title>Trehalose/2-sulfotrehalose biosynthesis and glycine-betaine uptake are widely spread mechanisms for osmoadaptation in the Halobacteriales.</title>
        <authorList>
            <person name="Youssef N.H."/>
            <person name="Savage-Ashlock K.N."/>
            <person name="McCully A.L."/>
            <person name="Luedtke B."/>
            <person name="Shaw E.I."/>
            <person name="Hoff W.D."/>
            <person name="Elshahed M.S."/>
        </authorList>
    </citation>
    <scope>NUCLEOTIDE SEQUENCE [LARGE SCALE GENOMIC DNA]</scope>
    <source>
        <strain evidence="3 5">DX253</strain>
    </source>
</reference>
<reference evidence="4" key="3">
    <citation type="submission" date="2016-11" db="EMBL/GenBank/DDBJ databases">
        <authorList>
            <person name="Jaros S."/>
            <person name="Januszkiewicz K."/>
            <person name="Wedrychowicz H."/>
        </authorList>
    </citation>
    <scope>NUCLEOTIDE SEQUENCE [LARGE SCALE GENOMIC DNA]</scope>
    <source>
        <strain evidence="4">DX253</strain>
    </source>
</reference>
<dbReference type="PATRIC" id="fig|797209.4.peg.745"/>